<evidence type="ECO:0000313" key="2">
    <source>
        <dbReference type="Proteomes" id="UP000299102"/>
    </source>
</evidence>
<dbReference type="Proteomes" id="UP000299102">
    <property type="component" value="Unassembled WGS sequence"/>
</dbReference>
<gene>
    <name evidence="1" type="ORF">EVAR_67884_1</name>
</gene>
<name>A0A4C2A6G3_EUMVA</name>
<accession>A0A4C2A6G3</accession>
<keyword evidence="2" id="KW-1185">Reference proteome</keyword>
<comment type="caution">
    <text evidence="1">The sequence shown here is derived from an EMBL/GenBank/DDBJ whole genome shotgun (WGS) entry which is preliminary data.</text>
</comment>
<protein>
    <submittedName>
        <fullName evidence="1">Uncharacterized protein</fullName>
    </submittedName>
</protein>
<organism evidence="1 2">
    <name type="scientific">Eumeta variegata</name>
    <name type="common">Bagworm moth</name>
    <name type="synonym">Eumeta japonica</name>
    <dbReference type="NCBI Taxonomy" id="151549"/>
    <lineage>
        <taxon>Eukaryota</taxon>
        <taxon>Metazoa</taxon>
        <taxon>Ecdysozoa</taxon>
        <taxon>Arthropoda</taxon>
        <taxon>Hexapoda</taxon>
        <taxon>Insecta</taxon>
        <taxon>Pterygota</taxon>
        <taxon>Neoptera</taxon>
        <taxon>Endopterygota</taxon>
        <taxon>Lepidoptera</taxon>
        <taxon>Glossata</taxon>
        <taxon>Ditrysia</taxon>
        <taxon>Tineoidea</taxon>
        <taxon>Psychidae</taxon>
        <taxon>Oiketicinae</taxon>
        <taxon>Eumeta</taxon>
    </lineage>
</organism>
<dbReference type="AlphaFoldDB" id="A0A4C2A6G3"/>
<proteinExistence type="predicted"/>
<evidence type="ECO:0000313" key="1">
    <source>
        <dbReference type="EMBL" id="GBP95678.1"/>
    </source>
</evidence>
<sequence>MTKKYISVYDATVATSCHRLHLHRSLYQCQRPLLRQRPLLLQRPLQREHPLQPQSPLLRQRLLMHLHLYLRLGPLCSGRDDVLQPKFINNLDRNIAPLSAFAPIAIPMTESALAP</sequence>
<reference evidence="1 2" key="1">
    <citation type="journal article" date="2019" name="Commun. Biol.">
        <title>The bagworm genome reveals a unique fibroin gene that provides high tensile strength.</title>
        <authorList>
            <person name="Kono N."/>
            <person name="Nakamura H."/>
            <person name="Ohtoshi R."/>
            <person name="Tomita M."/>
            <person name="Numata K."/>
            <person name="Arakawa K."/>
        </authorList>
    </citation>
    <scope>NUCLEOTIDE SEQUENCE [LARGE SCALE GENOMIC DNA]</scope>
</reference>
<dbReference type="EMBL" id="BGZK01002665">
    <property type="protein sequence ID" value="GBP95678.1"/>
    <property type="molecule type" value="Genomic_DNA"/>
</dbReference>